<accession>A0ABR2J201</accession>
<dbReference type="Pfam" id="PF13768">
    <property type="entry name" value="VWA_3"/>
    <property type="match status" value="1"/>
</dbReference>
<dbReference type="SMART" id="SM00327">
    <property type="entry name" value="VWA"/>
    <property type="match status" value="1"/>
</dbReference>
<organism evidence="3 4">
    <name type="scientific">Tritrichomonas musculus</name>
    <dbReference type="NCBI Taxonomy" id="1915356"/>
    <lineage>
        <taxon>Eukaryota</taxon>
        <taxon>Metamonada</taxon>
        <taxon>Parabasalia</taxon>
        <taxon>Tritrichomonadida</taxon>
        <taxon>Tritrichomonadidae</taxon>
        <taxon>Tritrichomonas</taxon>
    </lineage>
</organism>
<evidence type="ECO:0000256" key="1">
    <source>
        <dbReference type="SAM" id="MobiDB-lite"/>
    </source>
</evidence>
<sequence length="806" mass="91790">MVFGQLVLTNNNAQIVKVCNLERTHVTGSIVHSFASLTLQQQFTTIKKDFYSIYINPPEGCVIYNVKGKFNDKLTEFVVHKLEEPVFNGYYDKNANSDAISLTLGEISSNTQVKIDITCTFTATLTSSNSFAFKIPADDSLLNTQFSSNIKINMLKQNLPKIHISEGSYKLINGNLIISPFILQKQFQIRFDFSTEIESAAFSSQIDKFNYIGLSLHPTHLKTNTSLKQEIFLLIDCSGSMSGGKIKRAQSALVEFLNALPKNCYFNIIRFGSTFERMFEHSVENNKANIEKSLKFASKLDADLGTTDIYSPLMFIIDEKPKKGFVRQVFALTDGEVEKGANVIAACTANRNIMRVFPFGIGDYVNHAFLKDLAKSTMGVAHFIGYDKDISNTVLLTLKTSQVAAVVNGEIHVEGVELFEISPHPIPSLFEDDITHVILRYEKEDANAADSILFNGEIGDFPYEETINVVKIGNLIDFQKMFAYHNIRDMEDKLINSRKPEESEMIRENIVRLSMQCSVVSSFTGMFTVINGVEQKLQKNDQQMDCYNQGQNKFVSPAQQFSFQHPHKQGCQQQMTQKQCWAQTAYEQRSPPMQQMAQNWGSFNNPTQQSQHYPPPPEYSSPSPPSLQTDHSYQFTPPQHLEQKSQSKSICHNTQQTQTKSKKQNPFVLIDNDQFSPSNKLDQFQNDPFVSDLIKKQRKDGSWNDFSLINNLIDSKNKNSTINEILSEFPKVGNEIKDLSIECIITLFVIGWLYSQRKNTYKLYNEYVTKGLYYIRSQTNKDISDDMSKNFNITESIPWKFQIFYL</sequence>
<dbReference type="EMBL" id="JAPFFF010000013">
    <property type="protein sequence ID" value="KAK8871894.1"/>
    <property type="molecule type" value="Genomic_DNA"/>
</dbReference>
<dbReference type="SUPFAM" id="SSF53300">
    <property type="entry name" value="vWA-like"/>
    <property type="match status" value="1"/>
</dbReference>
<dbReference type="InterPro" id="IPR002035">
    <property type="entry name" value="VWF_A"/>
</dbReference>
<dbReference type="PANTHER" id="PTHR45737">
    <property type="entry name" value="VON WILLEBRAND FACTOR A DOMAIN-CONTAINING PROTEIN 5A"/>
    <property type="match status" value="1"/>
</dbReference>
<keyword evidence="4" id="KW-1185">Reference proteome</keyword>
<evidence type="ECO:0000313" key="4">
    <source>
        <dbReference type="Proteomes" id="UP001470230"/>
    </source>
</evidence>
<feature type="compositionally biased region" description="Polar residues" evidence="1">
    <location>
        <begin position="644"/>
        <end position="653"/>
    </location>
</feature>
<feature type="compositionally biased region" description="Pro residues" evidence="1">
    <location>
        <begin position="613"/>
        <end position="625"/>
    </location>
</feature>
<evidence type="ECO:0000259" key="2">
    <source>
        <dbReference type="PROSITE" id="PS50234"/>
    </source>
</evidence>
<dbReference type="Gene3D" id="3.40.50.410">
    <property type="entry name" value="von Willebrand factor, type A domain"/>
    <property type="match status" value="1"/>
</dbReference>
<feature type="compositionally biased region" description="Polar residues" evidence="1">
    <location>
        <begin position="627"/>
        <end position="637"/>
    </location>
</feature>
<feature type="region of interest" description="Disordered" evidence="1">
    <location>
        <begin position="591"/>
        <end position="682"/>
    </location>
</feature>
<feature type="compositionally biased region" description="Polar residues" evidence="1">
    <location>
        <begin position="673"/>
        <end position="682"/>
    </location>
</feature>
<dbReference type="Proteomes" id="UP001470230">
    <property type="component" value="Unassembled WGS sequence"/>
</dbReference>
<evidence type="ECO:0000313" key="3">
    <source>
        <dbReference type="EMBL" id="KAK8871894.1"/>
    </source>
</evidence>
<name>A0ABR2J201_9EUKA</name>
<dbReference type="PANTHER" id="PTHR45737:SF6">
    <property type="entry name" value="VON WILLEBRAND FACTOR A DOMAIN-CONTAINING PROTEIN 5A"/>
    <property type="match status" value="1"/>
</dbReference>
<dbReference type="PROSITE" id="PS50234">
    <property type="entry name" value="VWFA"/>
    <property type="match status" value="1"/>
</dbReference>
<feature type="compositionally biased region" description="Polar residues" evidence="1">
    <location>
        <begin position="591"/>
        <end position="612"/>
    </location>
</feature>
<proteinExistence type="predicted"/>
<gene>
    <name evidence="3" type="ORF">M9Y10_007640</name>
</gene>
<protein>
    <submittedName>
        <fullName evidence="3">von Willebrand factor A domain-containing protein 5A</fullName>
    </submittedName>
</protein>
<comment type="caution">
    <text evidence="3">The sequence shown here is derived from an EMBL/GenBank/DDBJ whole genome shotgun (WGS) entry which is preliminary data.</text>
</comment>
<feature type="domain" description="VWFA" evidence="2">
    <location>
        <begin position="230"/>
        <end position="406"/>
    </location>
</feature>
<dbReference type="InterPro" id="IPR036465">
    <property type="entry name" value="vWFA_dom_sf"/>
</dbReference>
<reference evidence="3 4" key="1">
    <citation type="submission" date="2024-04" db="EMBL/GenBank/DDBJ databases">
        <title>Tritrichomonas musculus Genome.</title>
        <authorList>
            <person name="Alves-Ferreira E."/>
            <person name="Grigg M."/>
            <person name="Lorenzi H."/>
            <person name="Galac M."/>
        </authorList>
    </citation>
    <scope>NUCLEOTIDE SEQUENCE [LARGE SCALE GENOMIC DNA]</scope>
    <source>
        <strain evidence="3 4">EAF2021</strain>
    </source>
</reference>